<dbReference type="AlphaFoldDB" id="A0AAD4X9K1"/>
<gene>
    <name evidence="1" type="ORF">MKW98_016568</name>
</gene>
<dbReference type="PANTHER" id="PTHR47087:SF1">
    <property type="entry name" value="METHIONINE S-METHYLTRANSFERASE"/>
    <property type="match status" value="1"/>
</dbReference>
<dbReference type="EMBL" id="JAJJMB010012963">
    <property type="protein sequence ID" value="KAI3872292.1"/>
    <property type="molecule type" value="Genomic_DNA"/>
</dbReference>
<dbReference type="Proteomes" id="UP001202328">
    <property type="component" value="Unassembled WGS sequence"/>
</dbReference>
<evidence type="ECO:0000313" key="1">
    <source>
        <dbReference type="EMBL" id="KAI3872292.1"/>
    </source>
</evidence>
<sequence length="117" mass="13008">MSYKLGFVEDQFGLGLVDKVVEEGISVIKPIGITIFNIGGRPGKAVCKLLFERRGFQVTELWQRKVIQLRLSDTVQVRSMRVPFCAHIHPYLLAVGYSASSFYAGAILCTHSSIFVS</sequence>
<evidence type="ECO:0000313" key="2">
    <source>
        <dbReference type="Proteomes" id="UP001202328"/>
    </source>
</evidence>
<accession>A0AAD4X9K1</accession>
<dbReference type="PANTHER" id="PTHR47087">
    <property type="entry name" value="METHIONINE S-METHYLTRANSFERASE"/>
    <property type="match status" value="1"/>
</dbReference>
<keyword evidence="2" id="KW-1185">Reference proteome</keyword>
<comment type="caution">
    <text evidence="1">The sequence shown here is derived from an EMBL/GenBank/DDBJ whole genome shotgun (WGS) entry which is preliminary data.</text>
</comment>
<organism evidence="1 2">
    <name type="scientific">Papaver atlanticum</name>
    <dbReference type="NCBI Taxonomy" id="357466"/>
    <lineage>
        <taxon>Eukaryota</taxon>
        <taxon>Viridiplantae</taxon>
        <taxon>Streptophyta</taxon>
        <taxon>Embryophyta</taxon>
        <taxon>Tracheophyta</taxon>
        <taxon>Spermatophyta</taxon>
        <taxon>Magnoliopsida</taxon>
        <taxon>Ranunculales</taxon>
        <taxon>Papaveraceae</taxon>
        <taxon>Papaveroideae</taxon>
        <taxon>Papaver</taxon>
    </lineage>
</organism>
<protein>
    <submittedName>
        <fullName evidence="1">Uncharacterized protein</fullName>
    </submittedName>
</protein>
<proteinExistence type="predicted"/>
<reference evidence="1" key="1">
    <citation type="submission" date="2022-04" db="EMBL/GenBank/DDBJ databases">
        <title>A functionally conserved STORR gene fusion in Papaver species that diverged 16.8 million years ago.</title>
        <authorList>
            <person name="Catania T."/>
        </authorList>
    </citation>
    <scope>NUCLEOTIDE SEQUENCE</scope>
    <source>
        <strain evidence="1">S-188037</strain>
    </source>
</reference>
<name>A0AAD4X9K1_9MAGN</name>